<evidence type="ECO:0000256" key="4">
    <source>
        <dbReference type="ARBA" id="ARBA00023204"/>
    </source>
</evidence>
<keyword evidence="3" id="KW-0227">DNA damage</keyword>
<protein>
    <recommendedName>
        <fullName evidence="2">DNA-3-methyladenine glycosylase II</fullName>
        <ecNumber evidence="2">3.2.2.21</ecNumber>
    </recommendedName>
</protein>
<dbReference type="SMART" id="SM00478">
    <property type="entry name" value="ENDO3c"/>
    <property type="match status" value="1"/>
</dbReference>
<gene>
    <name evidence="7" type="ORF">CTKZ_09960</name>
</gene>
<dbReference type="Gene3D" id="1.10.1670.10">
    <property type="entry name" value="Helix-hairpin-Helix base-excision DNA repair enzymes (C-terminal)"/>
    <property type="match status" value="1"/>
</dbReference>
<comment type="catalytic activity">
    <reaction evidence="1">
        <text>Hydrolysis of alkylated DNA, releasing 3-methyladenine, 3-methylguanine, 7-methylguanine and 7-methyladenine.</text>
        <dbReference type="EC" id="3.2.2.21"/>
    </reaction>
</comment>
<proteinExistence type="predicted"/>
<evidence type="ECO:0000313" key="8">
    <source>
        <dbReference type="Proteomes" id="UP000288246"/>
    </source>
</evidence>
<accession>A0A401UXS8</accession>
<name>A0A401UXS8_9CELL</name>
<organism evidence="7 8">
    <name type="scientific">Cellulomonas algicola</name>
    <dbReference type="NCBI Taxonomy" id="2071633"/>
    <lineage>
        <taxon>Bacteria</taxon>
        <taxon>Bacillati</taxon>
        <taxon>Actinomycetota</taxon>
        <taxon>Actinomycetes</taxon>
        <taxon>Micrococcales</taxon>
        <taxon>Cellulomonadaceae</taxon>
        <taxon>Cellulomonas</taxon>
    </lineage>
</organism>
<dbReference type="EC" id="3.2.2.21" evidence="2"/>
<sequence length="272" mass="28800">MHAAVDPAPLLASLRAHAVPGVETVDGSTVCRLVPVGTRLVPVAADLHDGHVVVRGAAPTTVLDDVARRWFGLDDDVDAVADVLAQDAVVGPLARRRPHLRVLGHLDGFEATVTTVLGQQVSLAAARTFGGRLAAAWGRPGPDGLLAFPRPDDLADLDPAEIQSTVRITHARARSLRAVAKAFADGLDLHPGADPVEARRRLLALPGVGPWTVEYLALRVLADRDALPAGDVVLRRALGVDSTAAVEAASAHWRPWRAYAAIHLWTSRAYAL</sequence>
<dbReference type="OrthoDB" id="9811249at2"/>
<evidence type="ECO:0000259" key="6">
    <source>
        <dbReference type="SMART" id="SM01009"/>
    </source>
</evidence>
<dbReference type="InterPro" id="IPR037046">
    <property type="entry name" value="AlkA_N_sf"/>
</dbReference>
<dbReference type="GO" id="GO:0005737">
    <property type="term" value="C:cytoplasm"/>
    <property type="evidence" value="ECO:0007669"/>
    <property type="project" value="TreeGrafter"/>
</dbReference>
<dbReference type="Pfam" id="PF06029">
    <property type="entry name" value="AlkA_N"/>
    <property type="match status" value="1"/>
</dbReference>
<dbReference type="InterPro" id="IPR011257">
    <property type="entry name" value="DNA_glycosylase"/>
</dbReference>
<dbReference type="CDD" id="cd00056">
    <property type="entry name" value="ENDO3c"/>
    <property type="match status" value="1"/>
</dbReference>
<feature type="domain" description="HhH-GPD" evidence="5">
    <location>
        <begin position="117"/>
        <end position="269"/>
    </location>
</feature>
<comment type="caution">
    <text evidence="7">The sequence shown here is derived from an EMBL/GenBank/DDBJ whole genome shotgun (WGS) entry which is preliminary data.</text>
</comment>
<feature type="domain" description="DNA-3-methyladenine glycosylase AlkA N-terminal" evidence="6">
    <location>
        <begin position="2"/>
        <end position="107"/>
    </location>
</feature>
<dbReference type="GO" id="GO:0032131">
    <property type="term" value="F:alkylated DNA binding"/>
    <property type="evidence" value="ECO:0007669"/>
    <property type="project" value="TreeGrafter"/>
</dbReference>
<dbReference type="InterPro" id="IPR003265">
    <property type="entry name" value="HhH-GPD_domain"/>
</dbReference>
<dbReference type="GO" id="GO:0008725">
    <property type="term" value="F:DNA-3-methyladenine glycosylase activity"/>
    <property type="evidence" value="ECO:0007669"/>
    <property type="project" value="TreeGrafter"/>
</dbReference>
<evidence type="ECO:0000256" key="2">
    <source>
        <dbReference type="ARBA" id="ARBA00012000"/>
    </source>
</evidence>
<dbReference type="GO" id="GO:0043916">
    <property type="term" value="F:DNA-7-methylguanine glycosylase activity"/>
    <property type="evidence" value="ECO:0007669"/>
    <property type="project" value="TreeGrafter"/>
</dbReference>
<dbReference type="InterPro" id="IPR023170">
    <property type="entry name" value="HhH_base_excis_C"/>
</dbReference>
<dbReference type="PANTHER" id="PTHR43003">
    <property type="entry name" value="DNA-3-METHYLADENINE GLYCOSYLASE"/>
    <property type="match status" value="1"/>
</dbReference>
<dbReference type="InterPro" id="IPR010316">
    <property type="entry name" value="AlkA_N"/>
</dbReference>
<dbReference type="EMBL" id="BHYL01000068">
    <property type="protein sequence ID" value="GCD19434.1"/>
    <property type="molecule type" value="Genomic_DNA"/>
</dbReference>
<evidence type="ECO:0000256" key="1">
    <source>
        <dbReference type="ARBA" id="ARBA00000086"/>
    </source>
</evidence>
<reference evidence="7 8" key="1">
    <citation type="submission" date="2018-11" db="EMBL/GenBank/DDBJ databases">
        <title>Draft genome sequence of Cellulomonas takizawaensis strain TKZ-21.</title>
        <authorList>
            <person name="Yamamura H."/>
            <person name="Hayashi T."/>
            <person name="Hamada M."/>
            <person name="Serisawa Y."/>
            <person name="Matsuyama K."/>
            <person name="Nakagawa Y."/>
            <person name="Otoguro M."/>
            <person name="Yanagida F."/>
            <person name="Hayakawa M."/>
        </authorList>
    </citation>
    <scope>NUCLEOTIDE SEQUENCE [LARGE SCALE GENOMIC DNA]</scope>
    <source>
        <strain evidence="7 8">TKZ-21</strain>
    </source>
</reference>
<dbReference type="SMART" id="SM01009">
    <property type="entry name" value="AlkA_N"/>
    <property type="match status" value="1"/>
</dbReference>
<dbReference type="GO" id="GO:0006307">
    <property type="term" value="P:DNA alkylation repair"/>
    <property type="evidence" value="ECO:0007669"/>
    <property type="project" value="TreeGrafter"/>
</dbReference>
<dbReference type="InterPro" id="IPR051912">
    <property type="entry name" value="Alkylbase_DNA_Glycosylase/TA"/>
</dbReference>
<dbReference type="Gene3D" id="1.10.340.30">
    <property type="entry name" value="Hypothetical protein, domain 2"/>
    <property type="match status" value="1"/>
</dbReference>
<evidence type="ECO:0000256" key="3">
    <source>
        <dbReference type="ARBA" id="ARBA00022763"/>
    </source>
</evidence>
<dbReference type="Pfam" id="PF00730">
    <property type="entry name" value="HhH-GPD"/>
    <property type="match status" value="1"/>
</dbReference>
<dbReference type="GO" id="GO:0032993">
    <property type="term" value="C:protein-DNA complex"/>
    <property type="evidence" value="ECO:0007669"/>
    <property type="project" value="TreeGrafter"/>
</dbReference>
<dbReference type="AlphaFoldDB" id="A0A401UXS8"/>
<keyword evidence="4" id="KW-0234">DNA repair</keyword>
<dbReference type="PANTHER" id="PTHR43003:SF13">
    <property type="entry name" value="DNA-3-METHYLADENINE GLYCOSYLASE 2"/>
    <property type="match status" value="1"/>
</dbReference>
<evidence type="ECO:0000259" key="5">
    <source>
        <dbReference type="SMART" id="SM00478"/>
    </source>
</evidence>
<keyword evidence="8" id="KW-1185">Reference proteome</keyword>
<dbReference type="SUPFAM" id="SSF48150">
    <property type="entry name" value="DNA-glycosylase"/>
    <property type="match status" value="1"/>
</dbReference>
<evidence type="ECO:0000313" key="7">
    <source>
        <dbReference type="EMBL" id="GCD19434.1"/>
    </source>
</evidence>
<dbReference type="Gene3D" id="3.30.310.20">
    <property type="entry name" value="DNA-3-methyladenine glycosylase AlkA, N-terminal domain"/>
    <property type="match status" value="1"/>
</dbReference>
<dbReference type="Proteomes" id="UP000288246">
    <property type="component" value="Unassembled WGS sequence"/>
</dbReference>
<dbReference type="GO" id="GO:0006285">
    <property type="term" value="P:base-excision repair, AP site formation"/>
    <property type="evidence" value="ECO:0007669"/>
    <property type="project" value="TreeGrafter"/>
</dbReference>